<evidence type="ECO:0000313" key="2">
    <source>
        <dbReference type="EMBL" id="JAG05453.1"/>
    </source>
</evidence>
<protein>
    <submittedName>
        <fullName evidence="2">Uncharacterized protein</fullName>
    </submittedName>
</protein>
<proteinExistence type="predicted"/>
<sequence length="135" mass="15416">LVCLLLRFICHTAHTHHTELYTHTTAEVEPESDIPMSPARFSSQFPYILYTHDTSFQAFMSNVQDSAHNSQLSEFNSAALDWDPLENQSMLLDEELQSTAPCVPVSRGKYGAEDDQDLFFELMYLFASPTEYVPF</sequence>
<accession>A0A0A9WG20</accession>
<name>A0A0A9WG20_LYGHE</name>
<reference evidence="2" key="1">
    <citation type="journal article" date="2014" name="PLoS ONE">
        <title>Transcriptome-Based Identification of ABC Transporters in the Western Tarnished Plant Bug Lygus hesperus.</title>
        <authorList>
            <person name="Hull J.J."/>
            <person name="Chaney K."/>
            <person name="Geib S.M."/>
            <person name="Fabrick J.A."/>
            <person name="Brent C.S."/>
            <person name="Walsh D."/>
            <person name="Lavine L.C."/>
        </authorList>
    </citation>
    <scope>NUCLEOTIDE SEQUENCE</scope>
</reference>
<reference evidence="2" key="2">
    <citation type="submission" date="2014-07" db="EMBL/GenBank/DDBJ databases">
        <authorList>
            <person name="Hull J."/>
        </authorList>
    </citation>
    <scope>NUCLEOTIDE SEQUENCE</scope>
</reference>
<dbReference type="EMBL" id="GBHO01038151">
    <property type="protein sequence ID" value="JAG05453.1"/>
    <property type="molecule type" value="Transcribed_RNA"/>
</dbReference>
<feature type="signal peptide" evidence="1">
    <location>
        <begin position="1"/>
        <end position="15"/>
    </location>
</feature>
<feature type="non-terminal residue" evidence="2">
    <location>
        <position position="1"/>
    </location>
</feature>
<feature type="chain" id="PRO_5012859191" evidence="1">
    <location>
        <begin position="16"/>
        <end position="135"/>
    </location>
</feature>
<dbReference type="AlphaFoldDB" id="A0A0A9WG20"/>
<gene>
    <name evidence="2" type="ORF">CM83_36756</name>
</gene>
<evidence type="ECO:0000256" key="1">
    <source>
        <dbReference type="SAM" id="SignalP"/>
    </source>
</evidence>
<organism evidence="2">
    <name type="scientific">Lygus hesperus</name>
    <name type="common">Western plant bug</name>
    <dbReference type="NCBI Taxonomy" id="30085"/>
    <lineage>
        <taxon>Eukaryota</taxon>
        <taxon>Metazoa</taxon>
        <taxon>Ecdysozoa</taxon>
        <taxon>Arthropoda</taxon>
        <taxon>Hexapoda</taxon>
        <taxon>Insecta</taxon>
        <taxon>Pterygota</taxon>
        <taxon>Neoptera</taxon>
        <taxon>Paraneoptera</taxon>
        <taxon>Hemiptera</taxon>
        <taxon>Heteroptera</taxon>
        <taxon>Panheteroptera</taxon>
        <taxon>Cimicomorpha</taxon>
        <taxon>Miridae</taxon>
        <taxon>Mirini</taxon>
        <taxon>Lygus</taxon>
    </lineage>
</organism>
<keyword evidence="1" id="KW-0732">Signal</keyword>